<proteinExistence type="inferred from homology"/>
<dbReference type="AlphaFoldDB" id="A0AAE1LGQ6"/>
<dbReference type="GO" id="GO:0003725">
    <property type="term" value="F:double-stranded RNA binding"/>
    <property type="evidence" value="ECO:0007669"/>
    <property type="project" value="InterPro"/>
</dbReference>
<dbReference type="GO" id="GO:0005840">
    <property type="term" value="C:ribosome"/>
    <property type="evidence" value="ECO:0007669"/>
    <property type="project" value="UniProtKB-KW"/>
</dbReference>
<dbReference type="GO" id="GO:0006396">
    <property type="term" value="P:RNA processing"/>
    <property type="evidence" value="ECO:0007669"/>
    <property type="project" value="InterPro"/>
</dbReference>
<feature type="non-terminal residue" evidence="9">
    <location>
        <position position="1"/>
    </location>
</feature>
<evidence type="ECO:0000313" key="9">
    <source>
        <dbReference type="EMBL" id="KAK3919068.1"/>
    </source>
</evidence>
<dbReference type="Gene3D" id="3.30.160.20">
    <property type="match status" value="1"/>
</dbReference>
<evidence type="ECO:0000259" key="8">
    <source>
        <dbReference type="PROSITE" id="PS50142"/>
    </source>
</evidence>
<keyword evidence="4" id="KW-0496">Mitochondrion</keyword>
<gene>
    <name evidence="9" type="ORF">KUF71_008217</name>
</gene>
<dbReference type="EMBL" id="JAHWGI010000969">
    <property type="protein sequence ID" value="KAK3919068.1"/>
    <property type="molecule type" value="Genomic_DNA"/>
</dbReference>
<evidence type="ECO:0000256" key="1">
    <source>
        <dbReference type="ARBA" id="ARBA00004173"/>
    </source>
</evidence>
<dbReference type="SUPFAM" id="SSF69065">
    <property type="entry name" value="RNase III domain-like"/>
    <property type="match status" value="1"/>
</dbReference>
<dbReference type="InterPro" id="IPR044444">
    <property type="entry name" value="Ribosomal_mL44_DSRM_metazoa"/>
</dbReference>
<dbReference type="Pfam" id="PF22935">
    <property type="entry name" value="RM44_endonuclase"/>
    <property type="match status" value="1"/>
</dbReference>
<organism evidence="9 10">
    <name type="scientific">Frankliniella fusca</name>
    <dbReference type="NCBI Taxonomy" id="407009"/>
    <lineage>
        <taxon>Eukaryota</taxon>
        <taxon>Metazoa</taxon>
        <taxon>Ecdysozoa</taxon>
        <taxon>Arthropoda</taxon>
        <taxon>Hexapoda</taxon>
        <taxon>Insecta</taxon>
        <taxon>Pterygota</taxon>
        <taxon>Neoptera</taxon>
        <taxon>Paraneoptera</taxon>
        <taxon>Thysanoptera</taxon>
        <taxon>Terebrantia</taxon>
        <taxon>Thripoidea</taxon>
        <taxon>Thripidae</taxon>
        <taxon>Frankliniella</taxon>
    </lineage>
</organism>
<evidence type="ECO:0000256" key="7">
    <source>
        <dbReference type="ARBA" id="ARBA00035187"/>
    </source>
</evidence>
<dbReference type="InterPro" id="IPR000999">
    <property type="entry name" value="RNase_III_dom"/>
</dbReference>
<dbReference type="InterPro" id="IPR036389">
    <property type="entry name" value="RNase_III_sf"/>
</dbReference>
<evidence type="ECO:0000256" key="2">
    <source>
        <dbReference type="ARBA" id="ARBA00022946"/>
    </source>
</evidence>
<dbReference type="Proteomes" id="UP001219518">
    <property type="component" value="Unassembled WGS sequence"/>
</dbReference>
<evidence type="ECO:0000256" key="4">
    <source>
        <dbReference type="ARBA" id="ARBA00023128"/>
    </source>
</evidence>
<keyword evidence="5" id="KW-0687">Ribonucleoprotein</keyword>
<feature type="domain" description="RNase III" evidence="8">
    <location>
        <begin position="47"/>
        <end position="180"/>
    </location>
</feature>
<evidence type="ECO:0000313" key="10">
    <source>
        <dbReference type="Proteomes" id="UP001219518"/>
    </source>
</evidence>
<reference evidence="9" key="1">
    <citation type="submission" date="2021-07" db="EMBL/GenBank/DDBJ databases">
        <authorList>
            <person name="Catto M.A."/>
            <person name="Jacobson A."/>
            <person name="Kennedy G."/>
            <person name="Labadie P."/>
            <person name="Hunt B.G."/>
            <person name="Srinivasan R."/>
        </authorList>
    </citation>
    <scope>NUCLEOTIDE SEQUENCE</scope>
    <source>
        <strain evidence="9">PL_HMW_Pooled</strain>
        <tissue evidence="9">Head</tissue>
    </source>
</reference>
<dbReference type="InterPro" id="IPR055189">
    <property type="entry name" value="RM44_endonuclase"/>
</dbReference>
<evidence type="ECO:0000256" key="3">
    <source>
        <dbReference type="ARBA" id="ARBA00022980"/>
    </source>
</evidence>
<evidence type="ECO:0000256" key="6">
    <source>
        <dbReference type="ARBA" id="ARBA00024034"/>
    </source>
</evidence>
<dbReference type="Pfam" id="PF22892">
    <property type="entry name" value="DSRM_MRPL44"/>
    <property type="match status" value="1"/>
</dbReference>
<dbReference type="CDD" id="cd19874">
    <property type="entry name" value="DSRM_MRPL44"/>
    <property type="match status" value="1"/>
</dbReference>
<dbReference type="GO" id="GO:1990904">
    <property type="term" value="C:ribonucleoprotein complex"/>
    <property type="evidence" value="ECO:0007669"/>
    <property type="project" value="UniProtKB-KW"/>
</dbReference>
<comment type="similarity">
    <text evidence="6">Belongs to the ribonuclease III family. Mitochondrion-specific ribosomal protein mL44 subfamily.</text>
</comment>
<comment type="subcellular location">
    <subcellularLocation>
        <location evidence="1">Mitochondrion</location>
    </subcellularLocation>
</comment>
<keyword evidence="10" id="KW-1185">Reference proteome</keyword>
<sequence>IRTVFARKQSDERVDMLRELLKRKKAAGLEKPTHRASFLEWNYQSELYAFSNRIGENFSNSSLERAFTQRSYVLKQESLQKDLGIDDPDRVLEDNRSLAERGEKLCRDFVARYLRTALPSLPEENIQSIRDHLLQPENVANIITNIGADELILTSEFPTEIQTRVSTFYALVGAIEESSGKERGALFTRDFIIASLSGQDINALITPENKFETLKEIFLREGKEEPEPRLIAQVGTNTIIPSFRVGIYSAKKHIGTGDGESLKDAVDNASLNALWKIWGVPDAVFQFPYQLDVSKVLNNNQTNVLASEWTREKAGQKAGR</sequence>
<dbReference type="GO" id="GO:0004525">
    <property type="term" value="F:ribonuclease III activity"/>
    <property type="evidence" value="ECO:0007669"/>
    <property type="project" value="InterPro"/>
</dbReference>
<keyword evidence="3 9" id="KW-0689">Ribosomal protein</keyword>
<dbReference type="PROSITE" id="PS50142">
    <property type="entry name" value="RNASE_3_2"/>
    <property type="match status" value="1"/>
</dbReference>
<reference evidence="9" key="2">
    <citation type="journal article" date="2023" name="BMC Genomics">
        <title>Pest status, molecular evolution, and epigenetic factors derived from the genome assembly of Frankliniella fusca, a thysanopteran phytovirus vector.</title>
        <authorList>
            <person name="Catto M.A."/>
            <person name="Labadie P.E."/>
            <person name="Jacobson A.L."/>
            <person name="Kennedy G.G."/>
            <person name="Srinivasan R."/>
            <person name="Hunt B.G."/>
        </authorList>
    </citation>
    <scope>NUCLEOTIDE SEQUENCE</scope>
    <source>
        <strain evidence="9">PL_HMW_Pooled</strain>
    </source>
</reference>
<accession>A0AAE1LGQ6</accession>
<dbReference type="Gene3D" id="1.10.1520.10">
    <property type="entry name" value="Ribonuclease III domain"/>
    <property type="match status" value="1"/>
</dbReference>
<name>A0AAE1LGQ6_9NEOP</name>
<dbReference type="GO" id="GO:0005739">
    <property type="term" value="C:mitochondrion"/>
    <property type="evidence" value="ECO:0007669"/>
    <property type="project" value="UniProtKB-SubCell"/>
</dbReference>
<protein>
    <recommendedName>
        <fullName evidence="7">Large ribosomal subunit protein mL44</fullName>
    </recommendedName>
</protein>
<keyword evidence="2" id="KW-0809">Transit peptide</keyword>
<comment type="caution">
    <text evidence="9">The sequence shown here is derived from an EMBL/GenBank/DDBJ whole genome shotgun (WGS) entry which is preliminary data.</text>
</comment>
<evidence type="ECO:0000256" key="5">
    <source>
        <dbReference type="ARBA" id="ARBA00023274"/>
    </source>
</evidence>